<reference evidence="2 3" key="2">
    <citation type="submission" date="2018-11" db="EMBL/GenBank/DDBJ databases">
        <authorList>
            <consortium name="Pathogen Informatics"/>
        </authorList>
    </citation>
    <scope>NUCLEOTIDE SEQUENCE [LARGE SCALE GENOMIC DNA]</scope>
</reference>
<feature type="compositionally biased region" description="Basic and acidic residues" evidence="1">
    <location>
        <begin position="72"/>
        <end position="86"/>
    </location>
</feature>
<dbReference type="EMBL" id="UYWY01021732">
    <property type="protein sequence ID" value="VDM44777.1"/>
    <property type="molecule type" value="Genomic_DNA"/>
</dbReference>
<feature type="compositionally biased region" description="Basic and acidic residues" evidence="1">
    <location>
        <begin position="1"/>
        <end position="17"/>
    </location>
</feature>
<dbReference type="WBParaSite" id="TCNE_0001345601-mRNA-1">
    <property type="protein sequence ID" value="TCNE_0001345601-mRNA-1"/>
    <property type="gene ID" value="TCNE_0001345601"/>
</dbReference>
<evidence type="ECO:0000313" key="4">
    <source>
        <dbReference type="WBParaSite" id="TCNE_0001345601-mRNA-1"/>
    </source>
</evidence>
<gene>
    <name evidence="2" type="ORF">TCNE_LOCUS13456</name>
</gene>
<feature type="compositionally biased region" description="Basic and acidic residues" evidence="1">
    <location>
        <begin position="24"/>
        <end position="63"/>
    </location>
</feature>
<sequence length="139" mass="15877">MEGHKALTKEEEKEKGFSNRSMKAKKEDAVKENKKITKGEDSEQKKMKKSPEVQKNENKKSEEEEKEEEKEPTEKEKEAVEKERASAEPPTQNASVAKCSAKAKSEVTKWVKRALDKGVDGLREEFMALRRYVPASMTC</sequence>
<reference evidence="4" key="1">
    <citation type="submission" date="2016-06" db="UniProtKB">
        <authorList>
            <consortium name="WormBaseParasite"/>
        </authorList>
    </citation>
    <scope>IDENTIFICATION</scope>
</reference>
<evidence type="ECO:0000313" key="2">
    <source>
        <dbReference type="EMBL" id="VDM44777.1"/>
    </source>
</evidence>
<feature type="region of interest" description="Disordered" evidence="1">
    <location>
        <begin position="1"/>
        <end position="103"/>
    </location>
</feature>
<dbReference type="Proteomes" id="UP000050794">
    <property type="component" value="Unassembled WGS sequence"/>
</dbReference>
<evidence type="ECO:0000256" key="1">
    <source>
        <dbReference type="SAM" id="MobiDB-lite"/>
    </source>
</evidence>
<evidence type="ECO:0000313" key="3">
    <source>
        <dbReference type="Proteomes" id="UP000050794"/>
    </source>
</evidence>
<keyword evidence="3" id="KW-1185">Reference proteome</keyword>
<proteinExistence type="predicted"/>
<protein>
    <submittedName>
        <fullName evidence="4">Protein MNN4-like</fullName>
    </submittedName>
</protein>
<accession>A0A183UY86</accession>
<name>A0A183UY86_TOXCA</name>
<dbReference type="AlphaFoldDB" id="A0A183UY86"/>
<organism evidence="3 4">
    <name type="scientific">Toxocara canis</name>
    <name type="common">Canine roundworm</name>
    <dbReference type="NCBI Taxonomy" id="6265"/>
    <lineage>
        <taxon>Eukaryota</taxon>
        <taxon>Metazoa</taxon>
        <taxon>Ecdysozoa</taxon>
        <taxon>Nematoda</taxon>
        <taxon>Chromadorea</taxon>
        <taxon>Rhabditida</taxon>
        <taxon>Spirurina</taxon>
        <taxon>Ascaridomorpha</taxon>
        <taxon>Ascaridoidea</taxon>
        <taxon>Toxocaridae</taxon>
        <taxon>Toxocara</taxon>
    </lineage>
</organism>